<dbReference type="InterPro" id="IPR058240">
    <property type="entry name" value="rSAM_sf"/>
</dbReference>
<dbReference type="InterPro" id="IPR034466">
    <property type="entry name" value="Methyltransferase_Class_B"/>
</dbReference>
<dbReference type="OrthoDB" id="9801424at2"/>
<evidence type="ECO:0000256" key="2">
    <source>
        <dbReference type="ARBA" id="ARBA00022603"/>
    </source>
</evidence>
<evidence type="ECO:0000256" key="6">
    <source>
        <dbReference type="ARBA" id="ARBA00023004"/>
    </source>
</evidence>
<feature type="domain" description="Radical SAM core" evidence="8">
    <location>
        <begin position="183"/>
        <end position="406"/>
    </location>
</feature>
<dbReference type="PROSITE" id="PS51918">
    <property type="entry name" value="RADICAL_SAM"/>
    <property type="match status" value="1"/>
</dbReference>
<evidence type="ECO:0000256" key="7">
    <source>
        <dbReference type="ARBA" id="ARBA00023014"/>
    </source>
</evidence>
<evidence type="ECO:0000256" key="5">
    <source>
        <dbReference type="ARBA" id="ARBA00022723"/>
    </source>
</evidence>
<sequence>MEIFLKKVRARTLFTLLNPVRVEPLELGYLQAVSEAMGVEAYIVDDLFGFPEPQDIWPEAIVLTGYNTAEGEILKEADAYKKIYPEAKIIVGGVHVELNRESFQTHPIDFVIHSQDLTVFQKVLEFIRGDIKEIPCAGVDVRRLAADGSDAWCEGTRLTVKTPQKIKPTRLLTGHGVNRTRYLDKEKIALVKNRMGCPYSCDFCYCKLINDGVQVKGDYQQMLREVKEAPAKYHWVVDDVFLASRQEALDYIKAYGELTQEEGEMAIKLIAYLRADFLAQESDLLGKLKECGLDEVIVGFEATENRELEEYNKLTDALDYPKVIELLKENDIDLTALFMVRPDYSLADFKRLNRFIAKNRLSVYTISILTPIKGTRNYEDKKSQLLTEDPRKFDFLHRVLPSKLPKAVFYLLFYGLHWRLLKSRRIHAYLGQLFAHSRLTRKIVPLSADASR</sequence>
<dbReference type="InterPro" id="IPR023404">
    <property type="entry name" value="rSAM_horseshoe"/>
</dbReference>
<dbReference type="SMART" id="SM00729">
    <property type="entry name" value="Elp3"/>
    <property type="match status" value="1"/>
</dbReference>
<accession>L0F6N1</accession>
<reference evidence="10" key="1">
    <citation type="submission" date="2012-02" db="EMBL/GenBank/DDBJ databases">
        <title>Complete sequence of Desulfitobacterium dichloroeliminans LMG P-21439.</title>
        <authorList>
            <person name="Lucas S."/>
            <person name="Han J."/>
            <person name="Lapidus A."/>
            <person name="Cheng J.-F."/>
            <person name="Goodwin L."/>
            <person name="Pitluck S."/>
            <person name="Peters L."/>
            <person name="Ovchinnikova G."/>
            <person name="Teshima H."/>
            <person name="Detter J.C."/>
            <person name="Han C."/>
            <person name="Tapia R."/>
            <person name="Land M."/>
            <person name="Hauser L."/>
            <person name="Kyrpides N."/>
            <person name="Ivanova N."/>
            <person name="Pagani I."/>
            <person name="Kruse T."/>
            <person name="de Vos W.M."/>
            <person name="Boon N."/>
            <person name="Smidt H."/>
            <person name="Woyke T."/>
        </authorList>
    </citation>
    <scope>NUCLEOTIDE SEQUENCE [LARGE SCALE GENOMIC DNA]</scope>
    <source>
        <strain evidence="10">LMG P-21439 / DCA1</strain>
    </source>
</reference>
<evidence type="ECO:0000313" key="9">
    <source>
        <dbReference type="EMBL" id="AGA68603.1"/>
    </source>
</evidence>
<dbReference type="CDD" id="cd01335">
    <property type="entry name" value="Radical_SAM"/>
    <property type="match status" value="1"/>
</dbReference>
<evidence type="ECO:0000259" key="8">
    <source>
        <dbReference type="PROSITE" id="PS51918"/>
    </source>
</evidence>
<evidence type="ECO:0000256" key="4">
    <source>
        <dbReference type="ARBA" id="ARBA00022691"/>
    </source>
</evidence>
<dbReference type="InterPro" id="IPR051198">
    <property type="entry name" value="BchE-like"/>
</dbReference>
<dbReference type="EMBL" id="CP003344">
    <property type="protein sequence ID" value="AGA68603.1"/>
    <property type="molecule type" value="Genomic_DNA"/>
</dbReference>
<dbReference type="Proteomes" id="UP000010797">
    <property type="component" value="Chromosome"/>
</dbReference>
<keyword evidence="7" id="KW-0411">Iron-sulfur</keyword>
<dbReference type="InterPro" id="IPR007197">
    <property type="entry name" value="rSAM"/>
</dbReference>
<dbReference type="HOGENOM" id="CLU_021572_7_0_9"/>
<comment type="cofactor">
    <cofactor evidence="1">
        <name>[4Fe-4S] cluster</name>
        <dbReference type="ChEBI" id="CHEBI:49883"/>
    </cofactor>
</comment>
<organism evidence="9 10">
    <name type="scientific">Desulfitobacterium dichloroeliminans (strain LMG P-21439 / DCA1)</name>
    <dbReference type="NCBI Taxonomy" id="871963"/>
    <lineage>
        <taxon>Bacteria</taxon>
        <taxon>Bacillati</taxon>
        <taxon>Bacillota</taxon>
        <taxon>Clostridia</taxon>
        <taxon>Eubacteriales</taxon>
        <taxon>Desulfitobacteriaceae</taxon>
        <taxon>Desulfitobacterium</taxon>
    </lineage>
</organism>
<protein>
    <recommendedName>
        <fullName evidence="8">Radical SAM core domain-containing protein</fullName>
    </recommendedName>
</protein>
<dbReference type="InterPro" id="IPR006638">
    <property type="entry name" value="Elp3/MiaA/NifB-like_rSAM"/>
</dbReference>
<dbReference type="GO" id="GO:0003824">
    <property type="term" value="F:catalytic activity"/>
    <property type="evidence" value="ECO:0007669"/>
    <property type="project" value="InterPro"/>
</dbReference>
<dbReference type="GO" id="GO:0051539">
    <property type="term" value="F:4 iron, 4 sulfur cluster binding"/>
    <property type="evidence" value="ECO:0007669"/>
    <property type="project" value="UniProtKB-KW"/>
</dbReference>
<dbReference type="SFLD" id="SFLDS00029">
    <property type="entry name" value="Radical_SAM"/>
    <property type="match status" value="1"/>
</dbReference>
<evidence type="ECO:0000256" key="1">
    <source>
        <dbReference type="ARBA" id="ARBA00001966"/>
    </source>
</evidence>
<dbReference type="eggNOG" id="COG1032">
    <property type="taxonomic scope" value="Bacteria"/>
</dbReference>
<dbReference type="GO" id="GO:0046872">
    <property type="term" value="F:metal ion binding"/>
    <property type="evidence" value="ECO:0007669"/>
    <property type="project" value="UniProtKB-KW"/>
</dbReference>
<dbReference type="GO" id="GO:0005829">
    <property type="term" value="C:cytosol"/>
    <property type="evidence" value="ECO:0007669"/>
    <property type="project" value="TreeGrafter"/>
</dbReference>
<dbReference type="SUPFAM" id="SSF102114">
    <property type="entry name" value="Radical SAM enzymes"/>
    <property type="match status" value="1"/>
</dbReference>
<dbReference type="SFLD" id="SFLDG01082">
    <property type="entry name" value="B12-binding_domain_containing"/>
    <property type="match status" value="1"/>
</dbReference>
<dbReference type="PANTHER" id="PTHR43409:SF7">
    <property type="entry name" value="BLL1977 PROTEIN"/>
    <property type="match status" value="1"/>
</dbReference>
<keyword evidence="5" id="KW-0479">Metal-binding</keyword>
<keyword evidence="2" id="KW-0489">Methyltransferase</keyword>
<dbReference type="KEGG" id="ddl:Desdi_1086"/>
<evidence type="ECO:0000313" key="10">
    <source>
        <dbReference type="Proteomes" id="UP000010797"/>
    </source>
</evidence>
<keyword evidence="3" id="KW-0808">Transferase</keyword>
<dbReference type="STRING" id="871963.Desdi_1086"/>
<dbReference type="PANTHER" id="PTHR43409">
    <property type="entry name" value="ANAEROBIC MAGNESIUM-PROTOPORPHYRIN IX MONOMETHYL ESTER CYCLASE-RELATED"/>
    <property type="match status" value="1"/>
</dbReference>
<gene>
    <name evidence="9" type="ordered locus">Desdi_1086</name>
</gene>
<dbReference type="Pfam" id="PF04055">
    <property type="entry name" value="Radical_SAM"/>
    <property type="match status" value="1"/>
</dbReference>
<evidence type="ECO:0000256" key="3">
    <source>
        <dbReference type="ARBA" id="ARBA00022679"/>
    </source>
</evidence>
<keyword evidence="10" id="KW-1185">Reference proteome</keyword>
<dbReference type="SFLD" id="SFLDG01123">
    <property type="entry name" value="methyltransferase_(Class_B)"/>
    <property type="match status" value="1"/>
</dbReference>
<dbReference type="Gene3D" id="3.80.30.20">
    <property type="entry name" value="tm_1862 like domain"/>
    <property type="match status" value="1"/>
</dbReference>
<keyword evidence="6" id="KW-0408">Iron</keyword>
<dbReference type="AlphaFoldDB" id="L0F6N1"/>
<proteinExistence type="predicted"/>
<keyword evidence="4" id="KW-0949">S-adenosyl-L-methionine</keyword>
<name>L0F6N1_DESDL</name>